<dbReference type="Gene3D" id="2.60.40.10">
    <property type="entry name" value="Immunoglobulins"/>
    <property type="match status" value="1"/>
</dbReference>
<evidence type="ECO:0000259" key="4">
    <source>
        <dbReference type="PROSITE" id="PS50835"/>
    </source>
</evidence>
<gene>
    <name evidence="5" type="ORF">WMY93_023458</name>
</gene>
<feature type="compositionally biased region" description="Low complexity" evidence="1">
    <location>
        <begin position="65"/>
        <end position="74"/>
    </location>
</feature>
<feature type="signal peptide" evidence="3">
    <location>
        <begin position="1"/>
        <end position="17"/>
    </location>
</feature>
<keyword evidence="6" id="KW-1185">Reference proteome</keyword>
<keyword evidence="2" id="KW-0472">Membrane</keyword>
<dbReference type="InterPro" id="IPR036179">
    <property type="entry name" value="Ig-like_dom_sf"/>
</dbReference>
<feature type="region of interest" description="Disordered" evidence="1">
    <location>
        <begin position="279"/>
        <end position="298"/>
    </location>
</feature>
<evidence type="ECO:0000256" key="1">
    <source>
        <dbReference type="SAM" id="MobiDB-lite"/>
    </source>
</evidence>
<comment type="caution">
    <text evidence="5">The sequence shown here is derived from an EMBL/GenBank/DDBJ whole genome shotgun (WGS) entry which is preliminary data.</text>
</comment>
<dbReference type="AlphaFoldDB" id="A0AAW0NFE8"/>
<reference evidence="6" key="1">
    <citation type="submission" date="2024-04" db="EMBL/GenBank/DDBJ databases">
        <title>Salinicola lusitanus LLJ914,a marine bacterium isolated from the Okinawa Trough.</title>
        <authorList>
            <person name="Li J."/>
        </authorList>
    </citation>
    <scope>NUCLEOTIDE SEQUENCE [LARGE SCALE GENOMIC DNA]</scope>
</reference>
<dbReference type="Proteomes" id="UP001460270">
    <property type="component" value="Unassembled WGS sequence"/>
</dbReference>
<dbReference type="EMBL" id="JBBPFD010000017">
    <property type="protein sequence ID" value="KAK7891495.1"/>
    <property type="molecule type" value="Genomic_DNA"/>
</dbReference>
<evidence type="ECO:0000313" key="5">
    <source>
        <dbReference type="EMBL" id="KAK7891495.1"/>
    </source>
</evidence>
<dbReference type="InterPro" id="IPR003599">
    <property type="entry name" value="Ig_sub"/>
</dbReference>
<feature type="chain" id="PRO_5043407428" description="Ig-like domain-containing protein" evidence="3">
    <location>
        <begin position="18"/>
        <end position="298"/>
    </location>
</feature>
<proteinExistence type="predicted"/>
<dbReference type="PROSITE" id="PS50835">
    <property type="entry name" value="IG_LIKE"/>
    <property type="match status" value="1"/>
</dbReference>
<accession>A0AAW0NFE8</accession>
<dbReference type="PANTHER" id="PTHR11422:SF10">
    <property type="entry name" value="IG-LIKE DOMAIN-CONTAINING PROTEIN"/>
    <property type="match status" value="1"/>
</dbReference>
<feature type="region of interest" description="Disordered" evidence="1">
    <location>
        <begin position="211"/>
        <end position="230"/>
    </location>
</feature>
<feature type="compositionally biased region" description="Polar residues" evidence="1">
    <location>
        <begin position="212"/>
        <end position="224"/>
    </location>
</feature>
<dbReference type="SUPFAM" id="SSF48726">
    <property type="entry name" value="Immunoglobulin"/>
    <property type="match status" value="1"/>
</dbReference>
<evidence type="ECO:0000313" key="6">
    <source>
        <dbReference type="Proteomes" id="UP001460270"/>
    </source>
</evidence>
<dbReference type="PANTHER" id="PTHR11422">
    <property type="entry name" value="T-CELL SURFACE GLYCOPROTEIN CD4"/>
    <property type="match status" value="1"/>
</dbReference>
<feature type="transmembrane region" description="Helical" evidence="2">
    <location>
        <begin position="240"/>
        <end position="260"/>
    </location>
</feature>
<dbReference type="CDD" id="cd00096">
    <property type="entry name" value="Ig"/>
    <property type="match status" value="1"/>
</dbReference>
<organism evidence="5 6">
    <name type="scientific">Mugilogobius chulae</name>
    <name type="common">yellowstripe goby</name>
    <dbReference type="NCBI Taxonomy" id="88201"/>
    <lineage>
        <taxon>Eukaryota</taxon>
        <taxon>Metazoa</taxon>
        <taxon>Chordata</taxon>
        <taxon>Craniata</taxon>
        <taxon>Vertebrata</taxon>
        <taxon>Euteleostomi</taxon>
        <taxon>Actinopterygii</taxon>
        <taxon>Neopterygii</taxon>
        <taxon>Teleostei</taxon>
        <taxon>Neoteleostei</taxon>
        <taxon>Acanthomorphata</taxon>
        <taxon>Gobiaria</taxon>
        <taxon>Gobiiformes</taxon>
        <taxon>Gobioidei</taxon>
        <taxon>Gobiidae</taxon>
        <taxon>Gobionellinae</taxon>
        <taxon>Mugilogobius</taxon>
    </lineage>
</organism>
<feature type="domain" description="Ig-like" evidence="4">
    <location>
        <begin position="111"/>
        <end position="210"/>
    </location>
</feature>
<dbReference type="InterPro" id="IPR013783">
    <property type="entry name" value="Ig-like_fold"/>
</dbReference>
<keyword evidence="3" id="KW-0732">Signal</keyword>
<sequence>MALFGLLLLLLTHLLRTDSVSIQSVFVREGEDALLPCDSFRPGLHRCDGGAWAFLAANMSSTGQRYRRGQSGSRLLPGGPSRRVTHTDRCALQIQHVRPQEAGEYHCEQRPTADGRGALSVVNLFVVSVTEEEAKRSVKLQCEVFSSQSKIRVRWMFRGEVVARDNSTLDKRFLVHRKSVLSLSKQDVYYQEKHLLTCRVTFRDKSADFSLGHNTPDQTKSTVPPSERENYDDSEINGLLVRHIVLSLLLMALLLCVSVVHICSRIRGTYVCLLSTPSSSPTFGAQSSQTTKSGFGPV</sequence>
<evidence type="ECO:0000256" key="2">
    <source>
        <dbReference type="SAM" id="Phobius"/>
    </source>
</evidence>
<feature type="region of interest" description="Disordered" evidence="1">
    <location>
        <begin position="65"/>
        <end position="84"/>
    </location>
</feature>
<dbReference type="SMART" id="SM00409">
    <property type="entry name" value="IG"/>
    <property type="match status" value="1"/>
</dbReference>
<keyword evidence="2" id="KW-0812">Transmembrane</keyword>
<dbReference type="InterPro" id="IPR007110">
    <property type="entry name" value="Ig-like_dom"/>
</dbReference>
<evidence type="ECO:0000256" key="3">
    <source>
        <dbReference type="SAM" id="SignalP"/>
    </source>
</evidence>
<protein>
    <recommendedName>
        <fullName evidence="4">Ig-like domain-containing protein</fullName>
    </recommendedName>
</protein>
<keyword evidence="2" id="KW-1133">Transmembrane helix</keyword>
<name>A0AAW0NFE8_9GOBI</name>